<dbReference type="Gene3D" id="3.30.559.30">
    <property type="entry name" value="Nonribosomal peptide synthetase, condensation domain"/>
    <property type="match status" value="1"/>
</dbReference>
<sequence length="468" mass="52812">MTSKPAPHSWKPVSHNEWEQVYGFQDAFYGSILAEPGEPGLFLIATSMKFEFLRHESQDLVTQLRTAWMRMRLAYPIIASISQSKKRVYHPVQDMADLEVWANETFKVETERTTSDLWRHLVKTRQPMMRFLPKTNELFLQAEHSHFDGRGMLHFWDEFIPLLVNSTPLVLGQELGNLPGTSDDYLDTREKSPGRAAQLGMELVQSFEVQPPDTPVCYPLKNLDSLSQKPYPYVGARTKLEISPEGTSRILAGCKDRNVSLVAVWHAAMVLAAQDVQRDAGEAVGSIYVTGANLDLRKYFGNNQAEKAAKKAPIGNFHTILPCTVKPGSKSFLELAQELNSFYRMNLHEQPDIFSALRPMMQGFADAYAQGPPMDTTPCISTGGVVDYYLKKQYTGPAGALYIDDLWFGDTTTGPWLECFTWMWRGSLILSSCYNGTFYSDDEVHGFLERVTEHIKNGLGLRDSITKL</sequence>
<evidence type="ECO:0000313" key="2">
    <source>
        <dbReference type="Proteomes" id="UP000813444"/>
    </source>
</evidence>
<organism evidence="1 2">
    <name type="scientific">Stachybotrys elegans</name>
    <dbReference type="NCBI Taxonomy" id="80388"/>
    <lineage>
        <taxon>Eukaryota</taxon>
        <taxon>Fungi</taxon>
        <taxon>Dikarya</taxon>
        <taxon>Ascomycota</taxon>
        <taxon>Pezizomycotina</taxon>
        <taxon>Sordariomycetes</taxon>
        <taxon>Hypocreomycetidae</taxon>
        <taxon>Hypocreales</taxon>
        <taxon>Stachybotryaceae</taxon>
        <taxon>Stachybotrys</taxon>
    </lineage>
</organism>
<dbReference type="AlphaFoldDB" id="A0A8K0SCN0"/>
<gene>
    <name evidence="1" type="ORF">B0I35DRAFT_517104</name>
</gene>
<evidence type="ECO:0000313" key="1">
    <source>
        <dbReference type="EMBL" id="KAH7303976.1"/>
    </source>
</evidence>
<dbReference type="EMBL" id="JAGPNK010000027">
    <property type="protein sequence ID" value="KAH7303976.1"/>
    <property type="molecule type" value="Genomic_DNA"/>
</dbReference>
<reference evidence="1" key="1">
    <citation type="journal article" date="2021" name="Nat. Commun.">
        <title>Genetic determinants of endophytism in the Arabidopsis root mycobiome.</title>
        <authorList>
            <person name="Mesny F."/>
            <person name="Miyauchi S."/>
            <person name="Thiergart T."/>
            <person name="Pickel B."/>
            <person name="Atanasova L."/>
            <person name="Karlsson M."/>
            <person name="Huettel B."/>
            <person name="Barry K.W."/>
            <person name="Haridas S."/>
            <person name="Chen C."/>
            <person name="Bauer D."/>
            <person name="Andreopoulos W."/>
            <person name="Pangilinan J."/>
            <person name="LaButti K."/>
            <person name="Riley R."/>
            <person name="Lipzen A."/>
            <person name="Clum A."/>
            <person name="Drula E."/>
            <person name="Henrissat B."/>
            <person name="Kohler A."/>
            <person name="Grigoriev I.V."/>
            <person name="Martin F.M."/>
            <person name="Hacquard S."/>
        </authorList>
    </citation>
    <scope>NUCLEOTIDE SEQUENCE</scope>
    <source>
        <strain evidence="1">MPI-CAGE-CH-0235</strain>
    </source>
</reference>
<dbReference type="InterPro" id="IPR023213">
    <property type="entry name" value="CAT-like_dom_sf"/>
</dbReference>
<comment type="caution">
    <text evidence="1">The sequence shown here is derived from an EMBL/GenBank/DDBJ whole genome shotgun (WGS) entry which is preliminary data.</text>
</comment>
<name>A0A8K0SCN0_9HYPO</name>
<protein>
    <recommendedName>
        <fullName evidence="3">Condensation domain-containing protein</fullName>
    </recommendedName>
</protein>
<dbReference type="Proteomes" id="UP000813444">
    <property type="component" value="Unassembled WGS sequence"/>
</dbReference>
<proteinExistence type="predicted"/>
<dbReference type="PANTHER" id="PTHR42034">
    <property type="entry name" value="CHROMOSOME 7, WHOLE GENOME SHOTGUN SEQUENCE-RELATED"/>
    <property type="match status" value="1"/>
</dbReference>
<evidence type="ECO:0008006" key="3">
    <source>
        <dbReference type="Google" id="ProtNLM"/>
    </source>
</evidence>
<keyword evidence="2" id="KW-1185">Reference proteome</keyword>
<dbReference type="SUPFAM" id="SSF52777">
    <property type="entry name" value="CoA-dependent acyltransferases"/>
    <property type="match status" value="1"/>
</dbReference>
<dbReference type="Gene3D" id="3.30.559.10">
    <property type="entry name" value="Chloramphenicol acetyltransferase-like domain"/>
    <property type="match status" value="1"/>
</dbReference>
<accession>A0A8K0SCN0</accession>
<dbReference type="OrthoDB" id="10000533at2759"/>
<dbReference type="PANTHER" id="PTHR42034:SF1">
    <property type="entry name" value="CONDENSATION DOMAIN-CONTAINING PROTEIN"/>
    <property type="match status" value="1"/>
</dbReference>